<dbReference type="InterPro" id="IPR009056">
    <property type="entry name" value="Cyt_c-like_dom"/>
</dbReference>
<accession>A0ABQ3EN84</accession>
<evidence type="ECO:0000256" key="6">
    <source>
        <dbReference type="PROSITE-ProRule" id="PRU00433"/>
    </source>
</evidence>
<keyword evidence="5 6" id="KW-0408">Iron</keyword>
<evidence type="ECO:0000256" key="3">
    <source>
        <dbReference type="ARBA" id="ARBA00022723"/>
    </source>
</evidence>
<dbReference type="SUPFAM" id="SSF46626">
    <property type="entry name" value="Cytochrome c"/>
    <property type="match status" value="1"/>
</dbReference>
<reference evidence="9" key="1">
    <citation type="journal article" date="2019" name="Int. J. Syst. Evol. Microbiol.">
        <title>The Global Catalogue of Microorganisms (GCM) 10K type strain sequencing project: providing services to taxonomists for standard genome sequencing and annotation.</title>
        <authorList>
            <consortium name="The Broad Institute Genomics Platform"/>
            <consortium name="The Broad Institute Genome Sequencing Center for Infectious Disease"/>
            <person name="Wu L."/>
            <person name="Ma J."/>
        </authorList>
    </citation>
    <scope>NUCLEOTIDE SEQUENCE [LARGE SCALE GENOMIC DNA]</scope>
    <source>
        <strain evidence="9">KCTC 12861</strain>
    </source>
</reference>
<evidence type="ECO:0000313" key="9">
    <source>
        <dbReference type="Proteomes" id="UP000637980"/>
    </source>
</evidence>
<dbReference type="InterPro" id="IPR051811">
    <property type="entry name" value="Cytochrome_c550/c551-like"/>
</dbReference>
<keyword evidence="4" id="KW-0249">Electron transport</keyword>
<feature type="domain" description="Cytochrome c" evidence="7">
    <location>
        <begin position="46"/>
        <end position="131"/>
    </location>
</feature>
<keyword evidence="9" id="KW-1185">Reference proteome</keyword>
<evidence type="ECO:0000256" key="1">
    <source>
        <dbReference type="ARBA" id="ARBA00022448"/>
    </source>
</evidence>
<protein>
    <recommendedName>
        <fullName evidence="7">Cytochrome c domain-containing protein</fullName>
    </recommendedName>
</protein>
<dbReference type="InterPro" id="IPR036909">
    <property type="entry name" value="Cyt_c-like_dom_sf"/>
</dbReference>
<keyword evidence="3 6" id="KW-0479">Metal-binding</keyword>
<comment type="caution">
    <text evidence="8">The sequence shown here is derived from an EMBL/GenBank/DDBJ whole genome shotgun (WGS) entry which is preliminary data.</text>
</comment>
<evidence type="ECO:0000256" key="4">
    <source>
        <dbReference type="ARBA" id="ARBA00022982"/>
    </source>
</evidence>
<keyword evidence="2 6" id="KW-0349">Heme</keyword>
<sequence>MKIAENLPKLLVMGFFGLGVGALIFKAFQSDEGAQAVAVKVPSFSSEARAGEIAFNENCAACHGINASGTNSGPPLVHNVYNPGHHDDASFYRAAKQGVPRHHWPFGDMPKQPQVTPNEVASIIRYVRELQVANGITYQRHSM</sequence>
<dbReference type="RefSeq" id="WP_244649747.1">
    <property type="nucleotide sequence ID" value="NZ_BMXE01000010.1"/>
</dbReference>
<evidence type="ECO:0000259" key="7">
    <source>
        <dbReference type="PROSITE" id="PS51007"/>
    </source>
</evidence>
<dbReference type="Proteomes" id="UP000637980">
    <property type="component" value="Unassembled WGS sequence"/>
</dbReference>
<gene>
    <name evidence="8" type="ORF">GCM10007094_41670</name>
</gene>
<dbReference type="EMBL" id="BMXE01000010">
    <property type="protein sequence ID" value="GHB48007.1"/>
    <property type="molecule type" value="Genomic_DNA"/>
</dbReference>
<dbReference type="PROSITE" id="PS51007">
    <property type="entry name" value="CYTC"/>
    <property type="match status" value="1"/>
</dbReference>
<name>A0ABQ3EN84_9HYPH</name>
<organism evidence="8 9">
    <name type="scientific">Pseudovibrio japonicus</name>
    <dbReference type="NCBI Taxonomy" id="366534"/>
    <lineage>
        <taxon>Bacteria</taxon>
        <taxon>Pseudomonadati</taxon>
        <taxon>Pseudomonadota</taxon>
        <taxon>Alphaproteobacteria</taxon>
        <taxon>Hyphomicrobiales</taxon>
        <taxon>Stappiaceae</taxon>
        <taxon>Pseudovibrio</taxon>
    </lineage>
</organism>
<dbReference type="PANTHER" id="PTHR37823">
    <property type="entry name" value="CYTOCHROME C-553-LIKE"/>
    <property type="match status" value="1"/>
</dbReference>
<dbReference type="Pfam" id="PF00034">
    <property type="entry name" value="Cytochrom_C"/>
    <property type="match status" value="1"/>
</dbReference>
<dbReference type="PANTHER" id="PTHR37823:SF1">
    <property type="entry name" value="CYTOCHROME C-553-LIKE"/>
    <property type="match status" value="1"/>
</dbReference>
<evidence type="ECO:0000256" key="5">
    <source>
        <dbReference type="ARBA" id="ARBA00023004"/>
    </source>
</evidence>
<evidence type="ECO:0000313" key="8">
    <source>
        <dbReference type="EMBL" id="GHB48007.1"/>
    </source>
</evidence>
<dbReference type="Gene3D" id="1.10.760.10">
    <property type="entry name" value="Cytochrome c-like domain"/>
    <property type="match status" value="1"/>
</dbReference>
<evidence type="ECO:0000256" key="2">
    <source>
        <dbReference type="ARBA" id="ARBA00022617"/>
    </source>
</evidence>
<keyword evidence="1" id="KW-0813">Transport</keyword>
<proteinExistence type="predicted"/>